<dbReference type="SUPFAM" id="SSF48371">
    <property type="entry name" value="ARM repeat"/>
    <property type="match status" value="1"/>
</dbReference>
<dbReference type="GO" id="GO:0007034">
    <property type="term" value="P:vacuolar transport"/>
    <property type="evidence" value="ECO:0007669"/>
    <property type="project" value="TreeGrafter"/>
</dbReference>
<feature type="domain" description="FPL" evidence="3">
    <location>
        <begin position="44"/>
        <end position="193"/>
    </location>
</feature>
<dbReference type="Pfam" id="PF09758">
    <property type="entry name" value="FPL"/>
    <property type="match status" value="1"/>
</dbReference>
<feature type="non-terminal residue" evidence="4">
    <location>
        <position position="1"/>
    </location>
</feature>
<dbReference type="InterPro" id="IPR039272">
    <property type="entry name" value="CLEC16A/TT9"/>
</dbReference>
<dbReference type="STRING" id="74557.A0A1V9ZJT6"/>
<evidence type="ECO:0000259" key="3">
    <source>
        <dbReference type="Pfam" id="PF09758"/>
    </source>
</evidence>
<reference evidence="4 5" key="1">
    <citation type="journal article" date="2014" name="Genome Biol. Evol.">
        <title>The secreted proteins of Achlya hypogyna and Thraustotheca clavata identify the ancestral oomycete secretome and reveal gene acquisitions by horizontal gene transfer.</title>
        <authorList>
            <person name="Misner I."/>
            <person name="Blouin N."/>
            <person name="Leonard G."/>
            <person name="Richards T.A."/>
            <person name="Lane C.E."/>
        </authorList>
    </citation>
    <scope>NUCLEOTIDE SEQUENCE [LARGE SCALE GENOMIC DNA]</scope>
    <source>
        <strain evidence="4 5">ATCC 34112</strain>
    </source>
</reference>
<feature type="region of interest" description="Disordered" evidence="2">
    <location>
        <begin position="512"/>
        <end position="550"/>
    </location>
</feature>
<dbReference type="GO" id="GO:0016197">
    <property type="term" value="P:endosomal transport"/>
    <property type="evidence" value="ECO:0007669"/>
    <property type="project" value="TreeGrafter"/>
</dbReference>
<dbReference type="PANTHER" id="PTHR21481">
    <property type="entry name" value="PROTEIN CLEC16A"/>
    <property type="match status" value="1"/>
</dbReference>
<feature type="region of interest" description="Disordered" evidence="2">
    <location>
        <begin position="907"/>
        <end position="949"/>
    </location>
</feature>
<feature type="compositionally biased region" description="Acidic residues" evidence="2">
    <location>
        <begin position="935"/>
        <end position="946"/>
    </location>
</feature>
<evidence type="ECO:0000313" key="4">
    <source>
        <dbReference type="EMBL" id="OQR98237.1"/>
    </source>
</evidence>
<dbReference type="EMBL" id="JNBS01001866">
    <property type="protein sequence ID" value="OQR98237.1"/>
    <property type="molecule type" value="Genomic_DNA"/>
</dbReference>
<proteinExistence type="predicted"/>
<dbReference type="PANTHER" id="PTHR21481:SF0">
    <property type="entry name" value="PROTEIN CLEC16A"/>
    <property type="match status" value="1"/>
</dbReference>
<accession>A0A1V9ZJT6</accession>
<dbReference type="GO" id="GO:0006914">
    <property type="term" value="P:autophagy"/>
    <property type="evidence" value="ECO:0007669"/>
    <property type="project" value="UniProtKB-KW"/>
</dbReference>
<dbReference type="InterPro" id="IPR016024">
    <property type="entry name" value="ARM-type_fold"/>
</dbReference>
<protein>
    <recommendedName>
        <fullName evidence="3">FPL domain-containing protein</fullName>
    </recommendedName>
</protein>
<dbReference type="GO" id="GO:0005794">
    <property type="term" value="C:Golgi apparatus"/>
    <property type="evidence" value="ECO:0007669"/>
    <property type="project" value="TreeGrafter"/>
</dbReference>
<gene>
    <name evidence="4" type="ORF">THRCLA_06768</name>
</gene>
<comment type="caution">
    <text evidence="4">The sequence shown here is derived from an EMBL/GenBank/DDBJ whole genome shotgun (WGS) entry which is preliminary data.</text>
</comment>
<evidence type="ECO:0000256" key="2">
    <source>
        <dbReference type="SAM" id="MobiDB-lite"/>
    </source>
</evidence>
<dbReference type="GO" id="GO:0005770">
    <property type="term" value="C:late endosome"/>
    <property type="evidence" value="ECO:0007669"/>
    <property type="project" value="TreeGrafter"/>
</dbReference>
<keyword evidence="5" id="KW-1185">Reference proteome</keyword>
<organism evidence="4 5">
    <name type="scientific">Thraustotheca clavata</name>
    <dbReference type="NCBI Taxonomy" id="74557"/>
    <lineage>
        <taxon>Eukaryota</taxon>
        <taxon>Sar</taxon>
        <taxon>Stramenopiles</taxon>
        <taxon>Oomycota</taxon>
        <taxon>Saprolegniomycetes</taxon>
        <taxon>Saprolegniales</taxon>
        <taxon>Achlyaceae</taxon>
        <taxon>Thraustotheca</taxon>
    </lineage>
</organism>
<feature type="compositionally biased region" description="Acidic residues" evidence="2">
    <location>
        <begin position="519"/>
        <end position="535"/>
    </location>
</feature>
<evidence type="ECO:0000256" key="1">
    <source>
        <dbReference type="ARBA" id="ARBA00023006"/>
    </source>
</evidence>
<dbReference type="OrthoDB" id="294052at2759"/>
<evidence type="ECO:0000313" key="5">
    <source>
        <dbReference type="Proteomes" id="UP000243217"/>
    </source>
</evidence>
<sequence length="962" mass="109327">KMLNWFKKSATPPPRVYSFEGLVGVHQQLIRYRELPEATLVELLRVLSEFLIYSDQHQGMFFEYFCEKNMMALFVAMMVNDRPSLRVQIQLLQTLSLFVQNLSTATSLYYILSNNYINKLLTCRHFELDNEDVRDWYVTFLKALSIRLTIDTVQFFFNSATRTFPLYVEALKFQNCAEIQVQIAVKTVLLNVLRVPDDRMRRFLTTPQNMVYFFDLVSLNVSLAFELQNTLNKMPKTLEHFNYTEDKLVDQWYYLQDILEVPMPDLCFQLGECLFEKYLKHTLAFSLLPNCAASESRLNTLLSLHLLTQFFLRASHTPLLHATAAMLLHPELQGTSYMTAALGMGDKKTIQRTQSQDSFLSRESVSLTNEPSTISQSLSSSSLQLNVSPTSPRHSSSAAIPPFASTLPPLLFQPHNLPEEIPCADTCYLSTRFAFGEWSSGDVVAASFDLTKNVFRQALIRLIQVSDAGLRLATIALLRAIMRNSNIDRSLLKDIQLIPRLAQRLSVSSPKPVDAAFGYDDDEDDDDEDEEEDEVNSNLEQSSDSSVSPPSPYIYDSQLLHGLLNEVEAPASLRALQIALDLLANMTISNGIPGSNSAKTLPLVTPSPSPHCHPPCWAQEESFLGRLASILMAYQARIDDKSFASWEEAIIPIIDAHRDTEFPVEWTDLTRSKSTPSVLQMYMEILTAFDRLHILDTSNLWNGNLREHFGAVALDQQDDTAKLAVHFKQKEPLPLAERSFLPCVWLQNGRRIDVYCLLNADRFVVVRPDTLDRTLGHVLFLEPLHLLTIDAGADILRVTGGAIDVVVEFPISEMCGQMVQHLEAMQNQQRTRKSEGIEQLLGMQLIRSHLFLSDISMPIVNFAMEDSHCLYRNKLCLLPRALKKNGQLHSLCEFHRVKANRNQRRLEKKKRSKCELSNTPNARTGCKELWIDPNSSEDDEEEEDDLPDKVIWAEPIRVPTVP</sequence>
<name>A0A1V9ZJT6_9STRA</name>
<dbReference type="GO" id="GO:1901096">
    <property type="term" value="P:regulation of autophagosome maturation"/>
    <property type="evidence" value="ECO:0007669"/>
    <property type="project" value="TreeGrafter"/>
</dbReference>
<dbReference type="AlphaFoldDB" id="A0A1V9ZJT6"/>
<dbReference type="InterPro" id="IPR019155">
    <property type="entry name" value="CLEC16A/TT9_N"/>
</dbReference>
<dbReference type="Proteomes" id="UP000243217">
    <property type="component" value="Unassembled WGS sequence"/>
</dbReference>
<keyword evidence="1" id="KW-0072">Autophagy</keyword>